<dbReference type="InterPro" id="IPR007197">
    <property type="entry name" value="rSAM"/>
</dbReference>
<name>A0A7C4U6I1_UNCW3</name>
<dbReference type="GO" id="GO:0003824">
    <property type="term" value="F:catalytic activity"/>
    <property type="evidence" value="ECO:0007669"/>
    <property type="project" value="InterPro"/>
</dbReference>
<dbReference type="SFLD" id="SFLDS00029">
    <property type="entry name" value="Radical_SAM"/>
    <property type="match status" value="1"/>
</dbReference>
<gene>
    <name evidence="1" type="ORF">ENV67_01990</name>
</gene>
<protein>
    <recommendedName>
        <fullName evidence="2">Radical SAM protein</fullName>
    </recommendedName>
</protein>
<dbReference type="SUPFAM" id="SSF102114">
    <property type="entry name" value="Radical SAM enzymes"/>
    <property type="match status" value="1"/>
</dbReference>
<accession>A0A7C4U6I1</accession>
<evidence type="ECO:0000313" key="1">
    <source>
        <dbReference type="EMBL" id="HGW91296.1"/>
    </source>
</evidence>
<dbReference type="SFLD" id="SFLDG01113">
    <property type="entry name" value="Uncharacterised_Radical_SAM_Su"/>
    <property type="match status" value="1"/>
</dbReference>
<dbReference type="EMBL" id="DTHG01000024">
    <property type="protein sequence ID" value="HGW91296.1"/>
    <property type="molecule type" value="Genomic_DNA"/>
</dbReference>
<dbReference type="InterPro" id="IPR058240">
    <property type="entry name" value="rSAM_sf"/>
</dbReference>
<sequence length="289" mass="32762">MERFGESSGEFLDCFYPGMIHCHNEKGKFPAISITGNLCELMCLHCKGSLLINMIDGSNPEKLISILRDLEKDNLGALISGGCDVEGKLPWEKFLPYLKDFETRLYLTAHTGMNVDKETAKDLGSVFKQGLIDIIGDKETLMEIYNIGDFNLYLKTLDNLFTYGPQIVPHIVAGIHYGKIKGEYDAIKLLEKYNPQIVVIVVIMPYNFKTSPPPIDDVIDIFYRAKERFKIVSLGCAKPRGKYRFELEEKLVNLKLIDRIAIPSDRCIQAAIKNGLKIRKHYMCCSVII</sequence>
<proteinExistence type="predicted"/>
<organism evidence="1">
    <name type="scientific">candidate division WOR-3 bacterium</name>
    <dbReference type="NCBI Taxonomy" id="2052148"/>
    <lineage>
        <taxon>Bacteria</taxon>
        <taxon>Bacteria division WOR-3</taxon>
    </lineage>
</organism>
<dbReference type="GO" id="GO:0051536">
    <property type="term" value="F:iron-sulfur cluster binding"/>
    <property type="evidence" value="ECO:0007669"/>
    <property type="project" value="InterPro"/>
</dbReference>
<dbReference type="PANTHER" id="PTHR43288">
    <property type="entry name" value="BIOTIN SYNTHASE-RELATED PROTEIN, RADICAL SAM SUPERFAMILY"/>
    <property type="match status" value="1"/>
</dbReference>
<evidence type="ECO:0008006" key="2">
    <source>
        <dbReference type="Google" id="ProtNLM"/>
    </source>
</evidence>
<dbReference type="AlphaFoldDB" id="A0A7C4U6I1"/>
<dbReference type="PANTHER" id="PTHR43288:SF2">
    <property type="entry name" value="RADICAL SAM CORE DOMAIN-CONTAINING PROTEIN"/>
    <property type="match status" value="1"/>
</dbReference>
<reference evidence="1" key="1">
    <citation type="journal article" date="2020" name="mSystems">
        <title>Genome- and Community-Level Interaction Insights into Carbon Utilization and Element Cycling Functions of Hydrothermarchaeota in Hydrothermal Sediment.</title>
        <authorList>
            <person name="Zhou Z."/>
            <person name="Liu Y."/>
            <person name="Xu W."/>
            <person name="Pan J."/>
            <person name="Luo Z.H."/>
            <person name="Li M."/>
        </authorList>
    </citation>
    <scope>NUCLEOTIDE SEQUENCE [LARGE SCALE GENOMIC DNA]</scope>
    <source>
        <strain evidence="1">SpSt-780</strain>
    </source>
</reference>
<comment type="caution">
    <text evidence="1">The sequence shown here is derived from an EMBL/GenBank/DDBJ whole genome shotgun (WGS) entry which is preliminary data.</text>
</comment>